<protein>
    <submittedName>
        <fullName evidence="1">Protein AUXIN RESPONSE 4</fullName>
    </submittedName>
</protein>
<evidence type="ECO:0000313" key="1">
    <source>
        <dbReference type="EMBL" id="KAI8026877.1"/>
    </source>
</evidence>
<dbReference type="Proteomes" id="UP001060215">
    <property type="component" value="Chromosome 3"/>
</dbReference>
<organism evidence="1 2">
    <name type="scientific">Camellia lanceoleosa</name>
    <dbReference type="NCBI Taxonomy" id="1840588"/>
    <lineage>
        <taxon>Eukaryota</taxon>
        <taxon>Viridiplantae</taxon>
        <taxon>Streptophyta</taxon>
        <taxon>Embryophyta</taxon>
        <taxon>Tracheophyta</taxon>
        <taxon>Spermatophyta</taxon>
        <taxon>Magnoliopsida</taxon>
        <taxon>eudicotyledons</taxon>
        <taxon>Gunneridae</taxon>
        <taxon>Pentapetalae</taxon>
        <taxon>asterids</taxon>
        <taxon>Ericales</taxon>
        <taxon>Theaceae</taxon>
        <taxon>Camellia</taxon>
    </lineage>
</organism>
<sequence>MAIITEEEQEPAQPPNPKTSSPPPHKQPTSQSNPFTFWFYSTLIVSLITLLFVSLSTLSPQDPKTWFLSLPTNLRHHYSKGRTIKVQTIPNHPPIEVFTIQDGPLKSDATVLIVHGLGCSSYTFRQLVKSLGSKGLRALAIDLPGSGFSDKSMTVMEERESGGLERVWELYSDIKEKGLFWGFDQLVEKGYVNYEANEIRVSRREVVKAIELGPEEMGRVLGQVIDSMGLAPVDLVLHDSALGLGANWVLENSGLVRSVTLLDTTSSSPALPLWVLAMPVVRELVLGFRFVFVRVLELFCSKSVGGLDVEAHRILLKGRDGRRAIVGMGKKLNCSFDLVEWGSSEGLKGLPMQVIWSSGWSKEWSEEGHQVANALPRASFVTHSGGRWPQDDAAVELAESISQFLSTLPKSVRQSEEEPIPEHIQKMLDKAKDSDHHHHHDHHGHGGHEHDHGHAHTAGYMDAYGLGHGWAS</sequence>
<proteinExistence type="predicted"/>
<dbReference type="EMBL" id="CM045760">
    <property type="protein sequence ID" value="KAI8026877.1"/>
    <property type="molecule type" value="Genomic_DNA"/>
</dbReference>
<gene>
    <name evidence="1" type="ORF">LOK49_LG02G02136</name>
</gene>
<accession>A0ACC0IPQ9</accession>
<evidence type="ECO:0000313" key="2">
    <source>
        <dbReference type="Proteomes" id="UP001060215"/>
    </source>
</evidence>
<comment type="caution">
    <text evidence="1">The sequence shown here is derived from an EMBL/GenBank/DDBJ whole genome shotgun (WGS) entry which is preliminary data.</text>
</comment>
<reference evidence="1 2" key="1">
    <citation type="journal article" date="2022" name="Plant J.">
        <title>Chromosome-level genome of Camellia lanceoleosa provides a valuable resource for understanding genome evolution and self-incompatibility.</title>
        <authorList>
            <person name="Gong W."/>
            <person name="Xiao S."/>
            <person name="Wang L."/>
            <person name="Liao Z."/>
            <person name="Chang Y."/>
            <person name="Mo W."/>
            <person name="Hu G."/>
            <person name="Li W."/>
            <person name="Zhao G."/>
            <person name="Zhu H."/>
            <person name="Hu X."/>
            <person name="Ji K."/>
            <person name="Xiang X."/>
            <person name="Song Q."/>
            <person name="Yuan D."/>
            <person name="Jin S."/>
            <person name="Zhang L."/>
        </authorList>
    </citation>
    <scope>NUCLEOTIDE SEQUENCE [LARGE SCALE GENOMIC DNA]</scope>
    <source>
        <strain evidence="1">SQ_2022a</strain>
    </source>
</reference>
<name>A0ACC0IPQ9_9ERIC</name>
<keyword evidence="2" id="KW-1185">Reference proteome</keyword>